<organism evidence="2 3">
    <name type="scientific">Secundilactobacillus mixtipabuli</name>
    <dbReference type="NCBI Taxonomy" id="1435342"/>
    <lineage>
        <taxon>Bacteria</taxon>
        <taxon>Bacillati</taxon>
        <taxon>Bacillota</taxon>
        <taxon>Bacilli</taxon>
        <taxon>Lactobacillales</taxon>
        <taxon>Lactobacillaceae</taxon>
        <taxon>Secundilactobacillus</taxon>
    </lineage>
</organism>
<name>A0A1Z5IDB1_9LACO</name>
<comment type="caution">
    <text evidence="2">The sequence shown here is derived from an EMBL/GenBank/DDBJ whole genome shotgun (WGS) entry which is preliminary data.</text>
</comment>
<dbReference type="PROSITE" id="PS50995">
    <property type="entry name" value="HTH_MARR_2"/>
    <property type="match status" value="1"/>
</dbReference>
<dbReference type="InterPro" id="IPR036388">
    <property type="entry name" value="WH-like_DNA-bd_sf"/>
</dbReference>
<dbReference type="SMART" id="SM00347">
    <property type="entry name" value="HTH_MARR"/>
    <property type="match status" value="1"/>
</dbReference>
<keyword evidence="3" id="KW-1185">Reference proteome</keyword>
<dbReference type="PANTHER" id="PTHR33164">
    <property type="entry name" value="TRANSCRIPTIONAL REGULATOR, MARR FAMILY"/>
    <property type="match status" value="1"/>
</dbReference>
<dbReference type="Gene3D" id="1.10.10.10">
    <property type="entry name" value="Winged helix-like DNA-binding domain superfamily/Winged helix DNA-binding domain"/>
    <property type="match status" value="1"/>
</dbReference>
<protein>
    <submittedName>
        <fullName evidence="2">MarR family transcriptional regulator</fullName>
    </submittedName>
</protein>
<dbReference type="EMBL" id="BCMF01000007">
    <property type="protein sequence ID" value="GAW99739.1"/>
    <property type="molecule type" value="Genomic_DNA"/>
</dbReference>
<reference evidence="2 3" key="1">
    <citation type="submission" date="2015-11" db="EMBL/GenBank/DDBJ databases">
        <title>Draft genome sequences of new species of the genus Lactobacillus isolated from orchardgrass silage.</title>
        <authorList>
            <person name="Tohno M."/>
            <person name="Tanizawa Y."/>
            <person name="Arita M."/>
        </authorList>
    </citation>
    <scope>NUCLEOTIDE SEQUENCE [LARGE SCALE GENOMIC DNA]</scope>
    <source>
        <strain evidence="2 3">IWT30</strain>
    </source>
</reference>
<dbReference type="SUPFAM" id="SSF46785">
    <property type="entry name" value="Winged helix' DNA-binding domain"/>
    <property type="match status" value="1"/>
</dbReference>
<dbReference type="Proteomes" id="UP000198374">
    <property type="component" value="Unassembled WGS sequence"/>
</dbReference>
<dbReference type="GO" id="GO:0006950">
    <property type="term" value="P:response to stress"/>
    <property type="evidence" value="ECO:0007669"/>
    <property type="project" value="TreeGrafter"/>
</dbReference>
<dbReference type="AlphaFoldDB" id="A0A1Z5IDB1"/>
<dbReference type="InterPro" id="IPR039422">
    <property type="entry name" value="MarR/SlyA-like"/>
</dbReference>
<dbReference type="PANTHER" id="PTHR33164:SF92">
    <property type="entry name" value="MARR-FAMILY TRANSCRIPTIONAL REGULATOR"/>
    <property type="match status" value="1"/>
</dbReference>
<proteinExistence type="predicted"/>
<dbReference type="GO" id="GO:0003700">
    <property type="term" value="F:DNA-binding transcription factor activity"/>
    <property type="evidence" value="ECO:0007669"/>
    <property type="project" value="InterPro"/>
</dbReference>
<dbReference type="PRINTS" id="PR00598">
    <property type="entry name" value="HTHMARR"/>
</dbReference>
<accession>A0A1Z5IDB1</accession>
<dbReference type="Pfam" id="PF01047">
    <property type="entry name" value="MarR"/>
    <property type="match status" value="1"/>
</dbReference>
<dbReference type="InterPro" id="IPR000835">
    <property type="entry name" value="HTH_MarR-typ"/>
</dbReference>
<gene>
    <name evidence="2" type="primary">marR_10</name>
    <name evidence="2" type="ORF">IWT30_01709</name>
</gene>
<feature type="domain" description="HTH marR-type" evidence="1">
    <location>
        <begin position="15"/>
        <end position="150"/>
    </location>
</feature>
<dbReference type="InterPro" id="IPR036390">
    <property type="entry name" value="WH_DNA-bd_sf"/>
</dbReference>
<evidence type="ECO:0000259" key="1">
    <source>
        <dbReference type="PROSITE" id="PS50995"/>
    </source>
</evidence>
<evidence type="ECO:0000313" key="2">
    <source>
        <dbReference type="EMBL" id="GAW99739.1"/>
    </source>
</evidence>
<evidence type="ECO:0000313" key="3">
    <source>
        <dbReference type="Proteomes" id="UP000198374"/>
    </source>
</evidence>
<sequence>MRVKMGGGYMDYATAKRINQLLTTVYGDIVRVEELALRTSQFKDISIKEVHAVDAISMYEHKTTSQVARELRITPGTLTTMVNHLVRKDYVQRIKSDDDRRFVRLGLTRRGRLVYRAHESFHRKMVESFAKDMDDEQLQIIEKALLNLEAFLEFASPTPDR</sequence>